<dbReference type="EMBL" id="MU551640">
    <property type="protein sequence ID" value="KAI5620864.1"/>
    <property type="molecule type" value="Genomic_DNA"/>
</dbReference>
<name>A0AAD5FM67_SILAS</name>
<accession>A0AAD5FM67</accession>
<gene>
    <name evidence="2" type="ORF">C0J50_19592</name>
</gene>
<comment type="caution">
    <text evidence="2">The sequence shown here is derived from an EMBL/GenBank/DDBJ whole genome shotgun (WGS) entry which is preliminary data.</text>
</comment>
<evidence type="ECO:0000313" key="3">
    <source>
        <dbReference type="Proteomes" id="UP001205998"/>
    </source>
</evidence>
<proteinExistence type="predicted"/>
<feature type="compositionally biased region" description="Polar residues" evidence="1">
    <location>
        <begin position="176"/>
        <end position="187"/>
    </location>
</feature>
<keyword evidence="3" id="KW-1185">Reference proteome</keyword>
<sequence length="238" mass="25579">MDLNVALSNMLRSIIIDELHPDPDLGGSRVTLWNTESESEVHPGADMRESWMRRSAAPSRLLQGNAAKKPRFVPPAPVHPGAGLLSNPGPVLMPNTMPISSPGPTPTSTPKLETNNVLNKVQKSLTERAAGTPGAAKVSVMGKALARVLSVVAQEERNENDADSLNFPLDSEQRPDSPSAQQPGVQCTHTTTTTSNSPTEKKKLERENIADKNDNKSELIKTGLNRKILKCGDAPIES</sequence>
<protein>
    <submittedName>
        <fullName evidence="2">DNA repair and recombination protein RAD54B</fullName>
    </submittedName>
</protein>
<dbReference type="AlphaFoldDB" id="A0AAD5FM67"/>
<organism evidence="2 3">
    <name type="scientific">Silurus asotus</name>
    <name type="common">Amur catfish</name>
    <name type="synonym">Parasilurus asotus</name>
    <dbReference type="NCBI Taxonomy" id="30991"/>
    <lineage>
        <taxon>Eukaryota</taxon>
        <taxon>Metazoa</taxon>
        <taxon>Chordata</taxon>
        <taxon>Craniata</taxon>
        <taxon>Vertebrata</taxon>
        <taxon>Euteleostomi</taxon>
        <taxon>Actinopterygii</taxon>
        <taxon>Neopterygii</taxon>
        <taxon>Teleostei</taxon>
        <taxon>Ostariophysi</taxon>
        <taxon>Siluriformes</taxon>
        <taxon>Siluridae</taxon>
        <taxon>Silurus</taxon>
    </lineage>
</organism>
<dbReference type="Proteomes" id="UP001205998">
    <property type="component" value="Unassembled WGS sequence"/>
</dbReference>
<reference evidence="2" key="1">
    <citation type="submission" date="2018-07" db="EMBL/GenBank/DDBJ databases">
        <title>Comparative genomics of catfishes provides insights into carnivory and benthic adaptation.</title>
        <authorList>
            <person name="Zhang Y."/>
            <person name="Wang D."/>
            <person name="Peng Z."/>
            <person name="Zheng S."/>
            <person name="Shao F."/>
            <person name="Tao W."/>
        </authorList>
    </citation>
    <scope>NUCLEOTIDE SEQUENCE</scope>
    <source>
        <strain evidence="2">Chongqing</strain>
    </source>
</reference>
<feature type="region of interest" description="Disordered" evidence="1">
    <location>
        <begin position="155"/>
        <end position="217"/>
    </location>
</feature>
<evidence type="ECO:0000256" key="1">
    <source>
        <dbReference type="SAM" id="MobiDB-lite"/>
    </source>
</evidence>
<evidence type="ECO:0000313" key="2">
    <source>
        <dbReference type="EMBL" id="KAI5620864.1"/>
    </source>
</evidence>
<feature type="compositionally biased region" description="Basic and acidic residues" evidence="1">
    <location>
        <begin position="199"/>
        <end position="217"/>
    </location>
</feature>